<evidence type="ECO:0000313" key="3">
    <source>
        <dbReference type="EMBL" id="REG00100.1"/>
    </source>
</evidence>
<dbReference type="OrthoDB" id="4350801at2"/>
<protein>
    <submittedName>
        <fullName evidence="3">Anti-sigma regulatory factor (Ser/Thr protein kinase)</fullName>
    </submittedName>
</protein>
<dbReference type="GO" id="GO:0004674">
    <property type="term" value="F:protein serine/threonine kinase activity"/>
    <property type="evidence" value="ECO:0007669"/>
    <property type="project" value="UniProtKB-KW"/>
</dbReference>
<evidence type="ECO:0000256" key="1">
    <source>
        <dbReference type="ARBA" id="ARBA00022527"/>
    </source>
</evidence>
<organism evidence="3 4">
    <name type="scientific">Asanoa ferruginea</name>
    <dbReference type="NCBI Taxonomy" id="53367"/>
    <lineage>
        <taxon>Bacteria</taxon>
        <taxon>Bacillati</taxon>
        <taxon>Actinomycetota</taxon>
        <taxon>Actinomycetes</taxon>
        <taxon>Micromonosporales</taxon>
        <taxon>Micromonosporaceae</taxon>
        <taxon>Asanoa</taxon>
    </lineage>
</organism>
<dbReference type="CDD" id="cd16936">
    <property type="entry name" value="HATPase_RsbW-like"/>
    <property type="match status" value="1"/>
</dbReference>
<dbReference type="EMBL" id="QUMQ01000001">
    <property type="protein sequence ID" value="REG00100.1"/>
    <property type="molecule type" value="Genomic_DNA"/>
</dbReference>
<dbReference type="Pfam" id="PF13581">
    <property type="entry name" value="HATPase_c_2"/>
    <property type="match status" value="1"/>
</dbReference>
<dbReference type="AlphaFoldDB" id="A0A3D9ZT70"/>
<gene>
    <name evidence="3" type="ORF">DFJ67_6146</name>
</gene>
<name>A0A3D9ZT70_9ACTN</name>
<comment type="caution">
    <text evidence="3">The sequence shown here is derived from an EMBL/GenBank/DDBJ whole genome shotgun (WGS) entry which is preliminary data.</text>
</comment>
<dbReference type="PANTHER" id="PTHR35526:SF3">
    <property type="entry name" value="ANTI-SIGMA-F FACTOR RSBW"/>
    <property type="match status" value="1"/>
</dbReference>
<proteinExistence type="predicted"/>
<feature type="domain" description="Histidine kinase/HSP90-like ATPase" evidence="2">
    <location>
        <begin position="38"/>
        <end position="141"/>
    </location>
</feature>
<dbReference type="InterPro" id="IPR050267">
    <property type="entry name" value="Anti-sigma-factor_SerPK"/>
</dbReference>
<sequence length="156" mass="16276">MCRLAGVCTSPTRIRGEPVSEDKEPAPARPLAADFTAGTVSGLRKALAAHLHAQGLTGDRFDDFVTAVNELAINAVEHGGGTGHLDLEVDRVRLTCHVTDHGGATTPPQVRKPDPHVPGGRGLWLAAALTDSLDLATHVDGITATVTIRLPTAWAA</sequence>
<dbReference type="Proteomes" id="UP000256913">
    <property type="component" value="Unassembled WGS sequence"/>
</dbReference>
<keyword evidence="1" id="KW-0723">Serine/threonine-protein kinase</keyword>
<dbReference type="InterPro" id="IPR036890">
    <property type="entry name" value="HATPase_C_sf"/>
</dbReference>
<keyword evidence="4" id="KW-1185">Reference proteome</keyword>
<keyword evidence="1" id="KW-0808">Transferase</keyword>
<keyword evidence="1" id="KW-0418">Kinase</keyword>
<dbReference type="Gene3D" id="3.30.565.10">
    <property type="entry name" value="Histidine kinase-like ATPase, C-terminal domain"/>
    <property type="match status" value="1"/>
</dbReference>
<evidence type="ECO:0000259" key="2">
    <source>
        <dbReference type="Pfam" id="PF13581"/>
    </source>
</evidence>
<dbReference type="PANTHER" id="PTHR35526">
    <property type="entry name" value="ANTI-SIGMA-F FACTOR RSBW-RELATED"/>
    <property type="match status" value="1"/>
</dbReference>
<accession>A0A3D9ZT70</accession>
<reference evidence="3 4" key="1">
    <citation type="submission" date="2018-08" db="EMBL/GenBank/DDBJ databases">
        <title>Sequencing the genomes of 1000 actinobacteria strains.</title>
        <authorList>
            <person name="Klenk H.-P."/>
        </authorList>
    </citation>
    <scope>NUCLEOTIDE SEQUENCE [LARGE SCALE GENOMIC DNA]</scope>
    <source>
        <strain evidence="3 4">DSM 44099</strain>
    </source>
</reference>
<evidence type="ECO:0000313" key="4">
    <source>
        <dbReference type="Proteomes" id="UP000256913"/>
    </source>
</evidence>
<dbReference type="SUPFAM" id="SSF55874">
    <property type="entry name" value="ATPase domain of HSP90 chaperone/DNA topoisomerase II/histidine kinase"/>
    <property type="match status" value="1"/>
</dbReference>
<dbReference type="InterPro" id="IPR003594">
    <property type="entry name" value="HATPase_dom"/>
</dbReference>